<organism evidence="2 3">
    <name type="scientific">Hymenobacter mucosus</name>
    <dbReference type="NCBI Taxonomy" id="1411120"/>
    <lineage>
        <taxon>Bacteria</taxon>
        <taxon>Pseudomonadati</taxon>
        <taxon>Bacteroidota</taxon>
        <taxon>Cytophagia</taxon>
        <taxon>Cytophagales</taxon>
        <taxon>Hymenobacteraceae</taxon>
        <taxon>Hymenobacter</taxon>
    </lineage>
</organism>
<evidence type="ECO:0000313" key="2">
    <source>
        <dbReference type="EMBL" id="SNR53693.1"/>
    </source>
</evidence>
<dbReference type="RefSeq" id="WP_236705010.1">
    <property type="nucleotide sequence ID" value="NZ_FZNS01000003.1"/>
</dbReference>
<dbReference type="Proteomes" id="UP000198310">
    <property type="component" value="Unassembled WGS sequence"/>
</dbReference>
<accession>A0A238X560</accession>
<evidence type="ECO:0008006" key="4">
    <source>
        <dbReference type="Google" id="ProtNLM"/>
    </source>
</evidence>
<keyword evidence="3" id="KW-1185">Reference proteome</keyword>
<protein>
    <recommendedName>
        <fullName evidence="4">Roadblock/LAMTOR2 domain-containing protein</fullName>
    </recommendedName>
</protein>
<proteinExistence type="predicted"/>
<evidence type="ECO:0000313" key="3">
    <source>
        <dbReference type="Proteomes" id="UP000198310"/>
    </source>
</evidence>
<gene>
    <name evidence="2" type="ORF">SAMN06269173_103468</name>
</gene>
<dbReference type="AlphaFoldDB" id="A0A238X560"/>
<evidence type="ECO:0000256" key="1">
    <source>
        <dbReference type="SAM" id="MobiDB-lite"/>
    </source>
</evidence>
<dbReference type="EMBL" id="FZNS01000003">
    <property type="protein sequence ID" value="SNR53693.1"/>
    <property type="molecule type" value="Genomic_DNA"/>
</dbReference>
<reference evidence="3" key="1">
    <citation type="submission" date="2017-06" db="EMBL/GenBank/DDBJ databases">
        <authorList>
            <person name="Varghese N."/>
            <person name="Submissions S."/>
        </authorList>
    </citation>
    <scope>NUCLEOTIDE SEQUENCE [LARGE SCALE GENOMIC DNA]</scope>
    <source>
        <strain evidence="3">DSM 28041</strain>
    </source>
</reference>
<sequence length="149" mass="16006">MKPKSYRRKASRRRSEPSAAVAKPDPAAAQVVHNVLAELPRLMAVAVVDVESGASLAAHSNMPGIDPTMAAAHNAEVVKLKQKAMTALQLVGEQIEDILITLSNQLHLLQLTTNGSRLIYLVVSTQNTNLGIARAVLRAQVGQLEQSVR</sequence>
<name>A0A238X560_9BACT</name>
<feature type="compositionally biased region" description="Basic residues" evidence="1">
    <location>
        <begin position="1"/>
        <end position="12"/>
    </location>
</feature>
<feature type="region of interest" description="Disordered" evidence="1">
    <location>
        <begin position="1"/>
        <end position="24"/>
    </location>
</feature>